<dbReference type="Proteomes" id="UP000237481">
    <property type="component" value="Unassembled WGS sequence"/>
</dbReference>
<dbReference type="OrthoDB" id="9983560at2759"/>
<keyword evidence="6" id="KW-0732">Signal</keyword>
<evidence type="ECO:0000313" key="8">
    <source>
        <dbReference type="EMBL" id="POR35971.1"/>
    </source>
</evidence>
<evidence type="ECO:0000256" key="5">
    <source>
        <dbReference type="ARBA" id="ARBA00023002"/>
    </source>
</evidence>
<evidence type="ECO:0000259" key="7">
    <source>
        <dbReference type="PROSITE" id="PS51387"/>
    </source>
</evidence>
<evidence type="ECO:0000256" key="3">
    <source>
        <dbReference type="ARBA" id="ARBA00022630"/>
    </source>
</evidence>
<dbReference type="GO" id="GO:0071949">
    <property type="term" value="F:FAD binding"/>
    <property type="evidence" value="ECO:0007669"/>
    <property type="project" value="InterPro"/>
</dbReference>
<dbReference type="PROSITE" id="PS51387">
    <property type="entry name" value="FAD_PCMH"/>
    <property type="match status" value="1"/>
</dbReference>
<name>A0A2S4L0K0_9HYPO</name>
<feature type="signal peptide" evidence="6">
    <location>
        <begin position="1"/>
        <end position="16"/>
    </location>
</feature>
<accession>A0A2S4L0K0</accession>
<dbReference type="EMBL" id="PKSG01000373">
    <property type="protein sequence ID" value="POR35971.1"/>
    <property type="molecule type" value="Genomic_DNA"/>
</dbReference>
<organism evidence="8 9">
    <name type="scientific">Tolypocladium paradoxum</name>
    <dbReference type="NCBI Taxonomy" id="94208"/>
    <lineage>
        <taxon>Eukaryota</taxon>
        <taxon>Fungi</taxon>
        <taxon>Dikarya</taxon>
        <taxon>Ascomycota</taxon>
        <taxon>Pezizomycotina</taxon>
        <taxon>Sordariomycetes</taxon>
        <taxon>Hypocreomycetidae</taxon>
        <taxon>Hypocreales</taxon>
        <taxon>Ophiocordycipitaceae</taxon>
        <taxon>Tolypocladium</taxon>
    </lineage>
</organism>
<comment type="cofactor">
    <cofactor evidence="1">
        <name>FAD</name>
        <dbReference type="ChEBI" id="CHEBI:57692"/>
    </cofactor>
</comment>
<evidence type="ECO:0000256" key="2">
    <source>
        <dbReference type="ARBA" id="ARBA00005466"/>
    </source>
</evidence>
<gene>
    <name evidence="8" type="ORF">TPAR_03827</name>
</gene>
<keyword evidence="3" id="KW-0285">Flavoprotein</keyword>
<dbReference type="InterPro" id="IPR006094">
    <property type="entry name" value="Oxid_FAD_bind_N"/>
</dbReference>
<dbReference type="PANTHER" id="PTHR42973:SF39">
    <property type="entry name" value="FAD-BINDING PCMH-TYPE DOMAIN-CONTAINING PROTEIN"/>
    <property type="match status" value="1"/>
</dbReference>
<evidence type="ECO:0000256" key="4">
    <source>
        <dbReference type="ARBA" id="ARBA00022827"/>
    </source>
</evidence>
<dbReference type="InterPro" id="IPR012951">
    <property type="entry name" value="BBE"/>
</dbReference>
<proteinExistence type="inferred from homology"/>
<dbReference type="GO" id="GO:0016491">
    <property type="term" value="F:oxidoreductase activity"/>
    <property type="evidence" value="ECO:0007669"/>
    <property type="project" value="UniProtKB-KW"/>
</dbReference>
<evidence type="ECO:0000256" key="1">
    <source>
        <dbReference type="ARBA" id="ARBA00001974"/>
    </source>
</evidence>
<feature type="domain" description="FAD-binding PCMH-type" evidence="7">
    <location>
        <begin position="110"/>
        <end position="293"/>
    </location>
</feature>
<keyword evidence="4" id="KW-0274">FAD</keyword>
<dbReference type="InterPro" id="IPR050416">
    <property type="entry name" value="FAD-linked_Oxidoreductase"/>
</dbReference>
<reference evidence="8 9" key="1">
    <citation type="submission" date="2018-01" db="EMBL/GenBank/DDBJ databases">
        <title>Harnessing the power of phylogenomics to disentangle the directionality and signatures of interkingdom host jumping in the parasitic fungal genus Tolypocladium.</title>
        <authorList>
            <person name="Quandt C.A."/>
            <person name="Patterson W."/>
            <person name="Spatafora J.W."/>
        </authorList>
    </citation>
    <scope>NUCLEOTIDE SEQUENCE [LARGE SCALE GENOMIC DNA]</scope>
    <source>
        <strain evidence="8 9">NRBC 100945</strain>
    </source>
</reference>
<dbReference type="PANTHER" id="PTHR42973">
    <property type="entry name" value="BINDING OXIDOREDUCTASE, PUTATIVE (AFU_ORTHOLOGUE AFUA_1G17690)-RELATED"/>
    <property type="match status" value="1"/>
</dbReference>
<dbReference type="SUPFAM" id="SSF56176">
    <property type="entry name" value="FAD-binding/transporter-associated domain-like"/>
    <property type="match status" value="1"/>
</dbReference>
<evidence type="ECO:0000256" key="6">
    <source>
        <dbReference type="SAM" id="SignalP"/>
    </source>
</evidence>
<evidence type="ECO:0000313" key="9">
    <source>
        <dbReference type="Proteomes" id="UP000237481"/>
    </source>
</evidence>
<comment type="similarity">
    <text evidence="2">Belongs to the oxygen-dependent FAD-linked oxidoreductase family.</text>
</comment>
<feature type="chain" id="PRO_5015720462" evidence="6">
    <location>
        <begin position="17"/>
        <end position="589"/>
    </location>
</feature>
<dbReference type="Gene3D" id="3.30.465.10">
    <property type="match status" value="2"/>
</dbReference>
<dbReference type="InterPro" id="IPR036318">
    <property type="entry name" value="FAD-bd_PCMH-like_sf"/>
</dbReference>
<dbReference type="AlphaFoldDB" id="A0A2S4L0K0"/>
<sequence length="589" mass="63760">MTQLLLYLSGLATVRGTPVDSCKAYPGSHDWPSKAAWKGLNETLGGQLLAPAPPGAVCHPGQPTYNANQCPNVKAGWSSYDWHTDNPVSVMWDQFANYTCLPDAKDPCSGQAYPPYVVNATTAEHVKHGVEFARKHNVRINVKSTGHDYLGRSIAPGALSIWMHHMDSIEYHADEFKLHGSGKTLKGSAVTVGGGAQMYDIYRFADAHNQTVVGGGGKSVGIGGFISGGGHSALAPRFGLAADNVLQLEVVTPRGKILTVNEDRHRDLFWALRGGGGSTFGIMTKITMWTHPTPKITDIKWMAVTDPKAPFVSDLIGYIASQVPYLMEAGMSGYNFATTGMPNPYPLPGLPTEIAGFMGISVVQNADDPNVADKIFKPLNDTLNERWQGQATMFKITEQYPSFLAWFSKNYDQGHAGQSSYIVSRLLDGKALSGDPEALGEALRAGSAPSGGVSVFMVGGKGVQDAKPRGGNAVNPAWRTAYVHALAATEFMPSNKTAEQEAIKLLDTSFQPMRAISPKSGAYINEALPFEKDWQHTFWGANYARLLKIKRAVDPTDVFWCSPCVGNDRWEEHPDGRLCRAKEVSHGSC</sequence>
<dbReference type="InterPro" id="IPR016166">
    <property type="entry name" value="FAD-bd_PCMH"/>
</dbReference>
<dbReference type="Pfam" id="PF08031">
    <property type="entry name" value="BBE"/>
    <property type="match status" value="1"/>
</dbReference>
<dbReference type="Pfam" id="PF01565">
    <property type="entry name" value="FAD_binding_4"/>
    <property type="match status" value="1"/>
</dbReference>
<dbReference type="STRING" id="94208.A0A2S4L0K0"/>
<keyword evidence="9" id="KW-1185">Reference proteome</keyword>
<keyword evidence="5" id="KW-0560">Oxidoreductase</keyword>
<protein>
    <submittedName>
        <fullName evidence="8">6-hydroxy-D-nicotine oxidase</fullName>
    </submittedName>
</protein>
<dbReference type="InterPro" id="IPR016169">
    <property type="entry name" value="FAD-bd_PCMH_sub2"/>
</dbReference>
<comment type="caution">
    <text evidence="8">The sequence shown here is derived from an EMBL/GenBank/DDBJ whole genome shotgun (WGS) entry which is preliminary data.</text>
</comment>